<feature type="region of interest" description="Disordered" evidence="2">
    <location>
        <begin position="1105"/>
        <end position="1183"/>
    </location>
</feature>
<name>A0AAD7FFQ8_9AGAR</name>
<dbReference type="GO" id="GO:0000981">
    <property type="term" value="F:DNA-binding transcription factor activity, RNA polymerase II-specific"/>
    <property type="evidence" value="ECO:0007669"/>
    <property type="project" value="InterPro"/>
</dbReference>
<protein>
    <recommendedName>
        <fullName evidence="3">Xylanolytic transcriptional activator regulatory domain-containing protein</fullName>
    </recommendedName>
</protein>
<feature type="region of interest" description="Disordered" evidence="2">
    <location>
        <begin position="846"/>
        <end position="876"/>
    </location>
</feature>
<feature type="region of interest" description="Disordered" evidence="2">
    <location>
        <begin position="195"/>
        <end position="219"/>
    </location>
</feature>
<evidence type="ECO:0000256" key="2">
    <source>
        <dbReference type="SAM" id="MobiDB-lite"/>
    </source>
</evidence>
<feature type="region of interest" description="Disordered" evidence="2">
    <location>
        <begin position="75"/>
        <end position="115"/>
    </location>
</feature>
<dbReference type="InterPro" id="IPR007219">
    <property type="entry name" value="XnlR_reg_dom"/>
</dbReference>
<organism evidence="4 5">
    <name type="scientific">Roridomyces roridus</name>
    <dbReference type="NCBI Taxonomy" id="1738132"/>
    <lineage>
        <taxon>Eukaryota</taxon>
        <taxon>Fungi</taxon>
        <taxon>Dikarya</taxon>
        <taxon>Basidiomycota</taxon>
        <taxon>Agaricomycotina</taxon>
        <taxon>Agaricomycetes</taxon>
        <taxon>Agaricomycetidae</taxon>
        <taxon>Agaricales</taxon>
        <taxon>Marasmiineae</taxon>
        <taxon>Mycenaceae</taxon>
        <taxon>Roridomyces</taxon>
    </lineage>
</organism>
<dbReference type="GO" id="GO:0006351">
    <property type="term" value="P:DNA-templated transcription"/>
    <property type="evidence" value="ECO:0007669"/>
    <property type="project" value="InterPro"/>
</dbReference>
<reference evidence="4" key="1">
    <citation type="submission" date="2023-03" db="EMBL/GenBank/DDBJ databases">
        <title>Massive genome expansion in bonnet fungi (Mycena s.s.) driven by repeated elements and novel gene families across ecological guilds.</title>
        <authorList>
            <consortium name="Lawrence Berkeley National Laboratory"/>
            <person name="Harder C.B."/>
            <person name="Miyauchi S."/>
            <person name="Viragh M."/>
            <person name="Kuo A."/>
            <person name="Thoen E."/>
            <person name="Andreopoulos B."/>
            <person name="Lu D."/>
            <person name="Skrede I."/>
            <person name="Drula E."/>
            <person name="Henrissat B."/>
            <person name="Morin E."/>
            <person name="Kohler A."/>
            <person name="Barry K."/>
            <person name="LaButti K."/>
            <person name="Morin E."/>
            <person name="Salamov A."/>
            <person name="Lipzen A."/>
            <person name="Mereny Z."/>
            <person name="Hegedus B."/>
            <person name="Baldrian P."/>
            <person name="Stursova M."/>
            <person name="Weitz H."/>
            <person name="Taylor A."/>
            <person name="Grigoriev I.V."/>
            <person name="Nagy L.G."/>
            <person name="Martin F."/>
            <person name="Kauserud H."/>
        </authorList>
    </citation>
    <scope>NUCLEOTIDE SEQUENCE</scope>
    <source>
        <strain evidence="4">9284</strain>
    </source>
</reference>
<feature type="region of interest" description="Disordered" evidence="2">
    <location>
        <begin position="775"/>
        <end position="814"/>
    </location>
</feature>
<evidence type="ECO:0000313" key="5">
    <source>
        <dbReference type="Proteomes" id="UP001221142"/>
    </source>
</evidence>
<evidence type="ECO:0000256" key="1">
    <source>
        <dbReference type="ARBA" id="ARBA00023242"/>
    </source>
</evidence>
<dbReference type="GO" id="GO:0008270">
    <property type="term" value="F:zinc ion binding"/>
    <property type="evidence" value="ECO:0007669"/>
    <property type="project" value="InterPro"/>
</dbReference>
<dbReference type="InterPro" id="IPR050987">
    <property type="entry name" value="AtrR-like"/>
</dbReference>
<feature type="region of interest" description="Disordered" evidence="2">
    <location>
        <begin position="253"/>
        <end position="293"/>
    </location>
</feature>
<dbReference type="PANTHER" id="PTHR46910">
    <property type="entry name" value="TRANSCRIPTION FACTOR PDR1"/>
    <property type="match status" value="1"/>
</dbReference>
<feature type="compositionally biased region" description="Basic and acidic residues" evidence="2">
    <location>
        <begin position="195"/>
        <end position="206"/>
    </location>
</feature>
<keyword evidence="1" id="KW-0539">Nucleus</keyword>
<dbReference type="Pfam" id="PF12697">
    <property type="entry name" value="Abhydrolase_6"/>
    <property type="match status" value="1"/>
</dbReference>
<proteinExistence type="predicted"/>
<dbReference type="Gene3D" id="4.10.240.10">
    <property type="entry name" value="Zn(2)-C6 fungal-type DNA-binding domain"/>
    <property type="match status" value="1"/>
</dbReference>
<keyword evidence="5" id="KW-1185">Reference proteome</keyword>
<dbReference type="InterPro" id="IPR029058">
    <property type="entry name" value="AB_hydrolase_fold"/>
</dbReference>
<feature type="compositionally biased region" description="Pro residues" evidence="2">
    <location>
        <begin position="1243"/>
        <end position="1263"/>
    </location>
</feature>
<dbReference type="SMART" id="SM00906">
    <property type="entry name" value="Fungal_trans"/>
    <property type="match status" value="1"/>
</dbReference>
<evidence type="ECO:0000313" key="4">
    <source>
        <dbReference type="EMBL" id="KAJ7617321.1"/>
    </source>
</evidence>
<accession>A0AAD7FFQ8</accession>
<dbReference type="Pfam" id="PF04082">
    <property type="entry name" value="Fungal_trans"/>
    <property type="match status" value="1"/>
</dbReference>
<dbReference type="PANTHER" id="PTHR46910:SF38">
    <property type="entry name" value="ZN(2)-C6 FUNGAL-TYPE DOMAIN-CONTAINING PROTEIN"/>
    <property type="match status" value="1"/>
</dbReference>
<feature type="region of interest" description="Disordered" evidence="2">
    <location>
        <begin position="1236"/>
        <end position="1284"/>
    </location>
</feature>
<dbReference type="InterPro" id="IPR000073">
    <property type="entry name" value="AB_hydrolase_1"/>
</dbReference>
<dbReference type="CDD" id="cd12148">
    <property type="entry name" value="fungal_TF_MHR"/>
    <property type="match status" value="1"/>
</dbReference>
<feature type="compositionally biased region" description="Polar residues" evidence="2">
    <location>
        <begin position="803"/>
        <end position="812"/>
    </location>
</feature>
<evidence type="ECO:0000259" key="3">
    <source>
        <dbReference type="SMART" id="SM00906"/>
    </source>
</evidence>
<dbReference type="InterPro" id="IPR036864">
    <property type="entry name" value="Zn2-C6_fun-type_DNA-bd_sf"/>
</dbReference>
<dbReference type="Proteomes" id="UP001221142">
    <property type="component" value="Unassembled WGS sequence"/>
</dbReference>
<feature type="domain" description="Xylanolytic transcriptional activator regulatory" evidence="3">
    <location>
        <begin position="429"/>
        <end position="520"/>
    </location>
</feature>
<dbReference type="GO" id="GO:0003677">
    <property type="term" value="F:DNA binding"/>
    <property type="evidence" value="ECO:0007669"/>
    <property type="project" value="InterPro"/>
</dbReference>
<dbReference type="SUPFAM" id="SSF53474">
    <property type="entry name" value="alpha/beta-Hydrolases"/>
    <property type="match status" value="1"/>
</dbReference>
<gene>
    <name evidence="4" type="ORF">FB45DRAFT_1034612</name>
</gene>
<sequence>MSVAGGKSRCDGSQVAGDKCSTCIDANLECTYLEAATKRVPARTSELHRVLEARLERSEALVRHLRTELATAHFNSTTSRPSPCGTGVSTSDGVALSPHDGDSQPNGTSDGVWDGEEAAKDGRAASLVVMRAALRSLTVPPPAPRAEDLAHMEIARQFNKLKIEGEYSKRHFLGQSSGAQMVKVAINLRADVKRGEQLRSDSETRESPSPVEALDPPVSGTVGANGFGYGYESQSNDSPIGMAMVPRKRKQVGGDAAVASGPYRESLVEPSEASASEDEDEAGHVDHGPDADPSLWTSRRLQYWTFKPWENRSPRTRTYVFPPPDLAAHLIGLYFTHMNSYIPLLHRPTFERAVQDNLQYRDEGFAATLLLVCAVASRWSDDPRVLRAAMTEGGTRAPNSLSGTPLSCGWEWFDQVPLVGDNLYKQTTLYIYKDTALRYSSWKDRRPQRPVGRLSVLVFDVGAHRRNSRIEKHTVESELWKRAFWVLVYMDRTSSAAMGRACAIQYDDFDLDLPIECDDEYWEHPTYSFEQPAGIPSRIAFFNALLRLNNIMAFCLKILYPLSKIRMLFRMDDQWEENVVAELDSALNKWRDEVPEHLRWEPNRADTVFFDQSVALHCAFCNVQILVHRPFIPTMRKSAPTALPSLAICTNAARACANMVDVQRRRKGKVPVFFQLSAVFTSAIMLLLNVWSGKRTGLVPDPSREIANVHKCMAVVRLCETRWQSAGLLWDILYELASVGQLPLPDPTTPVINQNDAGLPTIPPLPSRHLRPVAPMPHSRSARVASGGRHPHYTFDQPGGEAQQPQFSNSAAVQPAALSIPQTAASFAGGVGGGFPLGNLPAGSLEPSAFAPQPAGPWLDQEPASSSYNIPPDPSQASRELGDMMSFIDSDTMAMWTTAPMGLETSPIPYGGLQSKATDLRPLDETYHIFGVFCSPIKKTAQSRDVVQLLVHGFSYTSEYWSPAANEFRNQSYTAYACDRGLSTFAIDVVGAGQSTRPDNASDVQFATNSAVVSQLARNLKNASILPGVEPFKQVIGVGHSAGSVALIHGAVLTEGGHCMNLDFTAEEKYPGCKDGFIFPLPADAPEGTQKILCRCIDECNGGAQVSSSTYYRHKRQEKQHGPTRRAVPRVISTAPVPSSSKESRPRSDSGEGYPEAEFQSLGMDIDTDKPQESPMGNMDTIHSAVPRPVVPALDKSPNIDSTLDIEQLDRLSDLASDDEDLDYTAQPAVVVDIPESEEQTPAPAPAPTPPVRVAPPQPPVAHPTPATVDSSTRSNGPKFNAPPPWRSIPIDNVKIEKLRISLRFIEALESACRANSQLSPEDNDRLWNPPREPLGLDPAYRHALQIFMGADSPITEETFNTIRAANMARFGDGEEFPSFYQTKSKLAALTGITCIETDMCPQSCIAYTGPFAELDKCPYPDCNEPRYDQAKLAHGVREARAKFWTIPVGPFLQCLWRNPETAKEMKFRRETDEKIRSGATRNAKKWDDITAGTDYEQLVKDGTIRPTDMVLLFSIDGAQLYAHKESDCWIYIWIILDLRPGLRYKKKFVIPGGFIPGPKPPKNVDSFTFVGFHHLAVIQREGLPIWDASTGEDFLSYLYFILSTADAPGQQHMNGSNGHTSRVACRSFCGMVGRHRYGAPHYYPCALKPLNPEYPDEPEDIDLQSLRSSPSVPESVSAYNDGIASLLQSKSQNDYIARQTQCGFGKPSILSGIPRCLSPPGTFPGDLMHYILNIGDLFSQFWTGKLQANHPDTVKEWPWAVLVGEVWRKHGAAVAACHHFLPNSFDRVPRNPAEKINSGYKAKEWQHWIFGFGPALLYGLLPDEHWKHLCKLIHVIRLLHQYSIDQTPLLTAYTYVLQTAYEFETLYYQRKVERLHFVRHSIHNPIHFVQQVPRIGPPILYAQWTMERTIGNLGQEIQQPRQMFANLSQRGVYRAQINGLKAMDPTFDRSAKGDPAGAIDIGDGYQLRPKIDKTARPILPSEELVALGTYLSKVWGRPAGNYNNSIKRCARLALPNEQTARSVWCESEDNRVTRMVAFKSDLPEGIEIGEVQYYFRYNVEPNIPHTLAMVSVFGVPDRELLKESSNALWVARLGLSGMRVIPAKSIKAVVSMIPFPKDRGVSREIEEKLNGYHFMYEYMSIGILNR</sequence>
<feature type="compositionally biased region" description="Basic residues" evidence="2">
    <location>
        <begin position="1112"/>
        <end position="1128"/>
    </location>
</feature>
<dbReference type="Gene3D" id="3.40.50.1820">
    <property type="entry name" value="alpha/beta hydrolase"/>
    <property type="match status" value="1"/>
</dbReference>
<dbReference type="EMBL" id="JARKIF010000021">
    <property type="protein sequence ID" value="KAJ7617321.1"/>
    <property type="molecule type" value="Genomic_DNA"/>
</dbReference>
<feature type="compositionally biased region" description="Polar residues" evidence="2">
    <location>
        <begin position="75"/>
        <end position="92"/>
    </location>
</feature>
<comment type="caution">
    <text evidence="4">The sequence shown here is derived from an EMBL/GenBank/DDBJ whole genome shotgun (WGS) entry which is preliminary data.</text>
</comment>